<organism evidence="1">
    <name type="scientific">freshwater metagenome</name>
    <dbReference type="NCBI Taxonomy" id="449393"/>
    <lineage>
        <taxon>unclassified sequences</taxon>
        <taxon>metagenomes</taxon>
        <taxon>ecological metagenomes</taxon>
    </lineage>
</organism>
<sequence>MAFSRRLAISLALVTSSIAASAAANASQSTHAEVRTIVVRSVSTKVTVAKDTPPLQVFNTGDVLGVTDVLENVSRQFGRPAGAAVGSDRGSARQLADGTMRYTGTAVLPGGTVSISGVLGNAQSRLDVTGGTGAYQGVRGSLIVGDGMTPLNTYRLIFPIAA</sequence>
<protein>
    <submittedName>
        <fullName evidence="1">Unannotated protein</fullName>
    </submittedName>
</protein>
<gene>
    <name evidence="1" type="ORF">UFOPK2399_01572</name>
</gene>
<dbReference type="AlphaFoldDB" id="A0A6J6Q8Q0"/>
<accession>A0A6J6Q8Q0</accession>
<proteinExistence type="predicted"/>
<name>A0A6J6Q8Q0_9ZZZZ</name>
<evidence type="ECO:0000313" key="1">
    <source>
        <dbReference type="EMBL" id="CAB4704364.1"/>
    </source>
</evidence>
<reference evidence="1" key="1">
    <citation type="submission" date="2020-05" db="EMBL/GenBank/DDBJ databases">
        <authorList>
            <person name="Chiriac C."/>
            <person name="Salcher M."/>
            <person name="Ghai R."/>
            <person name="Kavagutti S V."/>
        </authorList>
    </citation>
    <scope>NUCLEOTIDE SEQUENCE</scope>
</reference>
<dbReference type="EMBL" id="CAEZXP010000005">
    <property type="protein sequence ID" value="CAB4704364.1"/>
    <property type="molecule type" value="Genomic_DNA"/>
</dbReference>
<dbReference type="Gene3D" id="2.40.480.10">
    <property type="entry name" value="Allene oxide cyclase-like"/>
    <property type="match status" value="1"/>
</dbReference>
<dbReference type="InterPro" id="IPR044859">
    <property type="entry name" value="Allene_oxi_cyc_Dirigent"/>
</dbReference>